<dbReference type="PANTHER" id="PTHR42754:SF1">
    <property type="entry name" value="LIPOPROTEIN"/>
    <property type="match status" value="1"/>
</dbReference>
<feature type="chain" id="PRO_5040924733" evidence="1">
    <location>
        <begin position="25"/>
        <end position="463"/>
    </location>
</feature>
<evidence type="ECO:0000313" key="3">
    <source>
        <dbReference type="Proteomes" id="UP001165085"/>
    </source>
</evidence>
<dbReference type="SUPFAM" id="SSF50998">
    <property type="entry name" value="Quinoprotein alcohol dehydrogenase-like"/>
    <property type="match status" value="1"/>
</dbReference>
<dbReference type="InterPro" id="IPR011047">
    <property type="entry name" value="Quinoprotein_ADH-like_sf"/>
</dbReference>
<reference evidence="3" key="1">
    <citation type="journal article" date="2023" name="Commun. Biol.">
        <title>Genome analysis of Parmales, the sister group of diatoms, reveals the evolutionary specialization of diatoms from phago-mixotrophs to photoautotrophs.</title>
        <authorList>
            <person name="Ban H."/>
            <person name="Sato S."/>
            <person name="Yoshikawa S."/>
            <person name="Yamada K."/>
            <person name="Nakamura Y."/>
            <person name="Ichinomiya M."/>
            <person name="Sato N."/>
            <person name="Blanc-Mathieu R."/>
            <person name="Endo H."/>
            <person name="Kuwata A."/>
            <person name="Ogata H."/>
        </authorList>
    </citation>
    <scope>NUCLEOTIDE SEQUENCE [LARGE SCALE GENOMIC DNA]</scope>
    <source>
        <strain evidence="3">NIES 3701</strain>
    </source>
</reference>
<proteinExistence type="predicted"/>
<name>A0A9W7BNS2_9STRA</name>
<dbReference type="EMBL" id="BRXY01000374">
    <property type="protein sequence ID" value="GMH90594.1"/>
    <property type="molecule type" value="Genomic_DNA"/>
</dbReference>
<dbReference type="AlphaFoldDB" id="A0A9W7BNS2"/>
<dbReference type="OrthoDB" id="189979at2759"/>
<evidence type="ECO:0000256" key="1">
    <source>
        <dbReference type="SAM" id="SignalP"/>
    </source>
</evidence>
<protein>
    <submittedName>
        <fullName evidence="2">Uncharacterized protein</fullName>
    </submittedName>
</protein>
<keyword evidence="1" id="KW-0732">Signal</keyword>
<dbReference type="Proteomes" id="UP001165085">
    <property type="component" value="Unassembled WGS sequence"/>
</dbReference>
<gene>
    <name evidence="2" type="ORF">TrST_g4933</name>
</gene>
<comment type="caution">
    <text evidence="2">The sequence shown here is derived from an EMBL/GenBank/DDBJ whole genome shotgun (WGS) entry which is preliminary data.</text>
</comment>
<accession>A0A9W7BNS2</accession>
<evidence type="ECO:0000313" key="2">
    <source>
        <dbReference type="EMBL" id="GMH90594.1"/>
    </source>
</evidence>
<dbReference type="PANTHER" id="PTHR42754">
    <property type="entry name" value="ENDOGLUCANASE"/>
    <property type="match status" value="1"/>
</dbReference>
<feature type="signal peptide" evidence="1">
    <location>
        <begin position="1"/>
        <end position="24"/>
    </location>
</feature>
<keyword evidence="3" id="KW-1185">Reference proteome</keyword>
<sequence length="463" mass="49059">MTLTISHCGAIILLLFICVFSVTATTAPPPIKFSTGFSNGNCEAHPHAGVELSAGGFFMVGDSVCYDDPASPPRVQFAVKAGADGSLEWKVPLGDSGYNYGKNCLELQDGSLLVVGAATVGSTELRSMHRLDAKSGATLSHTTFPTPEGYEGGLDGLMGADLVFGEDLSVWVTGYVRGEGSEEGEEAMFLIGGGSMVAMKLKFPVVDGDSVSDPAVLFERVFDESSDGFTTPQGMRVLDTQTGSVIVVSTATPEDDGLYQMSAISFSSSEPSKTLWRNIYPANDANAPASQTNGTMSHPYAMSTSGKDGGCVIAGHAYPESTPNKVEPLPVGRMLRLDANGKAVWDARFRQDPDDHNVECYGVSLTLDGGFIATCGFGCMPETCARPSSEENKVWRVLTHRVDGDGNELWENLYTDTSKGNNAGENIISLREGGYAIFIDSTSWGDEGTGGNFGLMVLESDTQ</sequence>
<organism evidence="2 3">
    <name type="scientific">Triparma strigata</name>
    <dbReference type="NCBI Taxonomy" id="1606541"/>
    <lineage>
        <taxon>Eukaryota</taxon>
        <taxon>Sar</taxon>
        <taxon>Stramenopiles</taxon>
        <taxon>Ochrophyta</taxon>
        <taxon>Bolidophyceae</taxon>
        <taxon>Parmales</taxon>
        <taxon>Triparmaceae</taxon>
        <taxon>Triparma</taxon>
    </lineage>
</organism>